<keyword evidence="3" id="KW-1185">Reference proteome</keyword>
<name>C5LT21_PERM5</name>
<dbReference type="Proteomes" id="UP000007800">
    <property type="component" value="Unassembled WGS sequence"/>
</dbReference>
<feature type="compositionally biased region" description="Polar residues" evidence="1">
    <location>
        <begin position="289"/>
        <end position="302"/>
    </location>
</feature>
<feature type="compositionally biased region" description="Polar residues" evidence="1">
    <location>
        <begin position="360"/>
        <end position="385"/>
    </location>
</feature>
<feature type="region of interest" description="Disordered" evidence="1">
    <location>
        <begin position="274"/>
        <end position="305"/>
    </location>
</feature>
<feature type="region of interest" description="Disordered" evidence="1">
    <location>
        <begin position="502"/>
        <end position="579"/>
    </location>
</feature>
<dbReference type="EMBL" id="GG685288">
    <property type="protein sequence ID" value="EEQ99988.1"/>
    <property type="molecule type" value="Genomic_DNA"/>
</dbReference>
<dbReference type="RefSeq" id="XP_002767271.1">
    <property type="nucleotide sequence ID" value="XM_002767225.1"/>
</dbReference>
<evidence type="ECO:0000313" key="3">
    <source>
        <dbReference type="Proteomes" id="UP000007800"/>
    </source>
</evidence>
<dbReference type="AlphaFoldDB" id="C5LT21"/>
<sequence length="579" mass="63939">MPLPVSQSKVNAIRQGLLCKDHDRESEAMAQLYDIPPATGYDNVWRLIDEVYSEHLLKGSLRGEMKEIRAEWRKAGFKSDRPKRISHRRRTSKGSNTTTTSSSAARGTTPKRKLHKGEREPQEIPEEEVRPKLSPRTSALEWCDACGWAPEGSSSPLLQCGACKVKVHKACAGNNWGTQGLCELCSNVAKTEGASLEDMRQFGGELVTERSLCQICGRNYVDCATDSGEDMRIGLYMVSAASKGEWAHGICCKYAESSLVEDVEHTLLSVFRSRPAPHEPGSGCDHQPASGSPLASSTGDSTESLHEINQRYKRNKIQLVDSPIASKRRRRGSEIEIPKPAEASQPSLFEVADIHDEEVSSGSKSSPIRTPEVANQPSTGPSHTTGSERQKIAGKLSDALMDATDSKGEKWRLVAEAAVIEGKLHEREFSSRAGYLSLVRQFKKFLAKKDSVPRMKLRRGEVDGAYVGGLEPWELQDEASIEERRRLEKKNMRMVTLGDIPREVDDDDEDQPPANHDCVDTQEGLSVGPNGLPVMPPSPNPCTGKDDSTDLIDLVESDFDGESSDSEGTKNRQRLWWET</sequence>
<feature type="compositionally biased region" description="Low complexity" evidence="1">
    <location>
        <begin position="93"/>
        <end position="108"/>
    </location>
</feature>
<evidence type="ECO:0000313" key="2">
    <source>
        <dbReference type="EMBL" id="EEQ99988.1"/>
    </source>
</evidence>
<feature type="region of interest" description="Disordered" evidence="1">
    <location>
        <begin position="319"/>
        <end position="389"/>
    </location>
</feature>
<feature type="compositionally biased region" description="Acidic residues" evidence="1">
    <location>
        <begin position="549"/>
        <end position="565"/>
    </location>
</feature>
<feature type="region of interest" description="Disordered" evidence="1">
    <location>
        <begin position="76"/>
        <end position="133"/>
    </location>
</feature>
<feature type="compositionally biased region" description="Basic and acidic residues" evidence="1">
    <location>
        <begin position="117"/>
        <end position="131"/>
    </location>
</feature>
<feature type="compositionally biased region" description="Basic and acidic residues" evidence="1">
    <location>
        <begin position="567"/>
        <end position="579"/>
    </location>
</feature>
<accession>C5LT21</accession>
<dbReference type="GeneID" id="9049686"/>
<dbReference type="OrthoDB" id="447120at2759"/>
<dbReference type="InParanoid" id="C5LT21"/>
<reference evidence="2 3" key="1">
    <citation type="submission" date="2008-07" db="EMBL/GenBank/DDBJ databases">
        <authorList>
            <person name="El-Sayed N."/>
            <person name="Caler E."/>
            <person name="Inman J."/>
            <person name="Amedeo P."/>
            <person name="Hass B."/>
            <person name="Wortman J."/>
        </authorList>
    </citation>
    <scope>NUCLEOTIDE SEQUENCE [LARGE SCALE GENOMIC DNA]</scope>
    <source>
        <strain evidence="3">ATCC 50983 / TXsc</strain>
    </source>
</reference>
<gene>
    <name evidence="2" type="ORF">Pmar_PMAR024467</name>
</gene>
<organism evidence="3">
    <name type="scientific">Perkinsus marinus (strain ATCC 50983 / TXsc)</name>
    <dbReference type="NCBI Taxonomy" id="423536"/>
    <lineage>
        <taxon>Eukaryota</taxon>
        <taxon>Sar</taxon>
        <taxon>Alveolata</taxon>
        <taxon>Perkinsozoa</taxon>
        <taxon>Perkinsea</taxon>
        <taxon>Perkinsida</taxon>
        <taxon>Perkinsidae</taxon>
        <taxon>Perkinsus</taxon>
    </lineage>
</organism>
<proteinExistence type="predicted"/>
<evidence type="ECO:0000256" key="1">
    <source>
        <dbReference type="SAM" id="MobiDB-lite"/>
    </source>
</evidence>
<protein>
    <submittedName>
        <fullName evidence="2">Uncharacterized protein</fullName>
    </submittedName>
</protein>